<keyword evidence="5 11" id="KW-0067">ATP-binding</keyword>
<evidence type="ECO:0000256" key="2">
    <source>
        <dbReference type="ARBA" id="ARBA00022741"/>
    </source>
</evidence>
<evidence type="ECO:0000256" key="3">
    <source>
        <dbReference type="ARBA" id="ARBA00022801"/>
    </source>
</evidence>
<feature type="domain" description="UvrD-like helicase C-terminal" evidence="13">
    <location>
        <begin position="273"/>
        <end position="536"/>
    </location>
</feature>
<accession>A0A212LY69</accession>
<keyword evidence="7" id="KW-0413">Isomerase</keyword>
<dbReference type="GO" id="GO:0043138">
    <property type="term" value="F:3'-5' DNA helicase activity"/>
    <property type="evidence" value="ECO:0007669"/>
    <property type="project" value="UniProtKB-EC"/>
</dbReference>
<dbReference type="InterPro" id="IPR013986">
    <property type="entry name" value="DExx_box_DNA_helicase_dom_sf"/>
</dbReference>
<dbReference type="Pfam" id="PF13361">
    <property type="entry name" value="UvrD_C"/>
    <property type="match status" value="2"/>
</dbReference>
<dbReference type="CDD" id="cd18807">
    <property type="entry name" value="SF1_C_UvrD"/>
    <property type="match status" value="1"/>
</dbReference>
<dbReference type="PROSITE" id="PS51198">
    <property type="entry name" value="UVRD_HELICASE_ATP_BIND"/>
    <property type="match status" value="1"/>
</dbReference>
<dbReference type="Gene3D" id="3.40.50.300">
    <property type="entry name" value="P-loop containing nucleotide triphosphate hydrolases"/>
    <property type="match status" value="2"/>
</dbReference>
<sequence>MPNLFDNLNENQLRAVTSTAPVILCLAGAGSGKTTVLTRRVANLHLNYGVSADNMLCLTFTRLAGKEMKERVIQLIGEEEGTKLFCNTFHAFSVSVLKKWGHKLGIDENFTIYGDEDRQEIIEKIIQEFGGRTTLQKVLNRHEKGGDYRIEDAYYPEESRVLKEYGYRCKQNNAVDLNRLIDLVIRLWELHPDVLAEYRQTFSHVFVDEYQDTNDEQAYMIDLLQAPNLFVVGDDFQAIYGWRGAEVRFILQFADNNPHCEVIKLEDNYRSTESIIAAANSLIRHNINQTEKKLIAHKKGPDVYLSSLQSADQEAIFIARVVADKLNSEDGIPLKNIAILARTNNQIDKIQRILEQAQVPCLRIGGREDPFNSPAVRPLLQWMYFLYNKRDNIALKKCLKQFDIRPLQFSELEFKALADEISLWDALQTVRQDHSHSVFPFITAVEAVEQRIYAEVVTLPTECFDLLTDLLSVNFNSATVHAARHSIERWEESKQELGEDCSVQAFLKFLRYRDVQEKLIQEQDAVKLMTVHASKGLEFDTVIVAGLNQGVFPSKRGDIEEERRLFYVAVTRAKNRLILTCPERAPDWRGDLQPMSPSQFLDELGIREMGN</sequence>
<evidence type="ECO:0000256" key="6">
    <source>
        <dbReference type="ARBA" id="ARBA00023125"/>
    </source>
</evidence>
<evidence type="ECO:0000256" key="9">
    <source>
        <dbReference type="ARBA" id="ARBA00034808"/>
    </source>
</evidence>
<dbReference type="PROSITE" id="PS51217">
    <property type="entry name" value="UVRD_HELICASE_CTER"/>
    <property type="match status" value="1"/>
</dbReference>
<dbReference type="GO" id="GO:0016887">
    <property type="term" value="F:ATP hydrolysis activity"/>
    <property type="evidence" value="ECO:0007669"/>
    <property type="project" value="RHEA"/>
</dbReference>
<feature type="domain" description="UvrD-like helicase ATP-binding" evidence="12">
    <location>
        <begin position="6"/>
        <end position="272"/>
    </location>
</feature>
<dbReference type="PANTHER" id="PTHR11070">
    <property type="entry name" value="UVRD / RECB / PCRA DNA HELICASE FAMILY MEMBER"/>
    <property type="match status" value="1"/>
</dbReference>
<dbReference type="InterPro" id="IPR000212">
    <property type="entry name" value="DNA_helicase_UvrD/REP"/>
</dbReference>
<dbReference type="GO" id="GO:0003677">
    <property type="term" value="F:DNA binding"/>
    <property type="evidence" value="ECO:0007669"/>
    <property type="project" value="UniProtKB-KW"/>
</dbReference>
<comment type="similarity">
    <text evidence="1">Belongs to the helicase family. UvrD subfamily.</text>
</comment>
<dbReference type="Pfam" id="PF00580">
    <property type="entry name" value="UvrD-helicase"/>
    <property type="match status" value="1"/>
</dbReference>
<evidence type="ECO:0000256" key="8">
    <source>
        <dbReference type="ARBA" id="ARBA00034617"/>
    </source>
</evidence>
<dbReference type="RefSeq" id="WP_288185068.1">
    <property type="nucleotide sequence ID" value="NZ_LT608335.1"/>
</dbReference>
<comment type="catalytic activity">
    <reaction evidence="8">
        <text>Couples ATP hydrolysis with the unwinding of duplex DNA by translocating in the 3'-5' direction.</text>
        <dbReference type="EC" id="5.6.2.4"/>
    </reaction>
</comment>
<evidence type="ECO:0000256" key="10">
    <source>
        <dbReference type="ARBA" id="ARBA00048988"/>
    </source>
</evidence>
<evidence type="ECO:0000259" key="12">
    <source>
        <dbReference type="PROSITE" id="PS51198"/>
    </source>
</evidence>
<dbReference type="AlphaFoldDB" id="A0A212LY69"/>
<dbReference type="GO" id="GO:0005524">
    <property type="term" value="F:ATP binding"/>
    <property type="evidence" value="ECO:0007669"/>
    <property type="project" value="UniProtKB-UniRule"/>
</dbReference>
<reference evidence="14" key="1">
    <citation type="submission" date="2016-08" db="EMBL/GenBank/DDBJ databases">
        <authorList>
            <person name="Seilhamer J.J."/>
        </authorList>
    </citation>
    <scope>NUCLEOTIDE SEQUENCE</scope>
    <source>
        <strain evidence="14">86</strain>
    </source>
</reference>
<dbReference type="InterPro" id="IPR027417">
    <property type="entry name" value="P-loop_NTPase"/>
</dbReference>
<organism evidence="14">
    <name type="scientific">uncultured Sporomusa sp</name>
    <dbReference type="NCBI Taxonomy" id="307249"/>
    <lineage>
        <taxon>Bacteria</taxon>
        <taxon>Bacillati</taxon>
        <taxon>Bacillota</taxon>
        <taxon>Negativicutes</taxon>
        <taxon>Selenomonadales</taxon>
        <taxon>Sporomusaceae</taxon>
        <taxon>Sporomusa</taxon>
        <taxon>environmental samples</taxon>
    </lineage>
</organism>
<evidence type="ECO:0000256" key="11">
    <source>
        <dbReference type="PROSITE-ProRule" id="PRU00560"/>
    </source>
</evidence>
<dbReference type="PANTHER" id="PTHR11070:SF2">
    <property type="entry name" value="ATP-DEPENDENT DNA HELICASE SRS2"/>
    <property type="match status" value="1"/>
</dbReference>
<dbReference type="InterPro" id="IPR014016">
    <property type="entry name" value="UvrD-like_ATP-bd"/>
</dbReference>
<evidence type="ECO:0000256" key="1">
    <source>
        <dbReference type="ARBA" id="ARBA00009922"/>
    </source>
</evidence>
<keyword evidence="6" id="KW-0238">DNA-binding</keyword>
<dbReference type="CDD" id="cd17932">
    <property type="entry name" value="DEXQc_UvrD"/>
    <property type="match status" value="1"/>
</dbReference>
<evidence type="ECO:0000313" key="14">
    <source>
        <dbReference type="EMBL" id="SCM82387.1"/>
    </source>
</evidence>
<evidence type="ECO:0000259" key="13">
    <source>
        <dbReference type="PROSITE" id="PS51217"/>
    </source>
</evidence>
<comment type="catalytic activity">
    <reaction evidence="10">
        <text>ATP + H2O = ADP + phosphate + H(+)</text>
        <dbReference type="Rhea" id="RHEA:13065"/>
        <dbReference type="ChEBI" id="CHEBI:15377"/>
        <dbReference type="ChEBI" id="CHEBI:15378"/>
        <dbReference type="ChEBI" id="CHEBI:30616"/>
        <dbReference type="ChEBI" id="CHEBI:43474"/>
        <dbReference type="ChEBI" id="CHEBI:456216"/>
        <dbReference type="EC" id="5.6.2.4"/>
    </reaction>
</comment>
<gene>
    <name evidence="14" type="ORF">KL86SPO_50158</name>
</gene>
<dbReference type="Gene3D" id="1.10.486.10">
    <property type="entry name" value="PCRA, domain 4"/>
    <property type="match status" value="1"/>
</dbReference>
<proteinExistence type="inferred from homology"/>
<dbReference type="EMBL" id="FMJE01000005">
    <property type="protein sequence ID" value="SCM82387.1"/>
    <property type="molecule type" value="Genomic_DNA"/>
</dbReference>
<evidence type="ECO:0000256" key="4">
    <source>
        <dbReference type="ARBA" id="ARBA00022806"/>
    </source>
</evidence>
<keyword evidence="2 11" id="KW-0547">Nucleotide-binding</keyword>
<protein>
    <recommendedName>
        <fullName evidence="9">DNA 3'-5' helicase</fullName>
        <ecNumber evidence="9">5.6.2.4</ecNumber>
    </recommendedName>
</protein>
<keyword evidence="4 11" id="KW-0347">Helicase</keyword>
<evidence type="ECO:0000256" key="5">
    <source>
        <dbReference type="ARBA" id="ARBA00022840"/>
    </source>
</evidence>
<dbReference type="GO" id="GO:0000725">
    <property type="term" value="P:recombinational repair"/>
    <property type="evidence" value="ECO:0007669"/>
    <property type="project" value="TreeGrafter"/>
</dbReference>
<dbReference type="EC" id="5.6.2.4" evidence="9"/>
<feature type="binding site" evidence="11">
    <location>
        <begin position="27"/>
        <end position="34"/>
    </location>
    <ligand>
        <name>ATP</name>
        <dbReference type="ChEBI" id="CHEBI:30616"/>
    </ligand>
</feature>
<name>A0A212LY69_9FIRM</name>
<dbReference type="Gene3D" id="1.10.10.160">
    <property type="match status" value="1"/>
</dbReference>
<evidence type="ECO:0000256" key="7">
    <source>
        <dbReference type="ARBA" id="ARBA00023235"/>
    </source>
</evidence>
<dbReference type="SUPFAM" id="SSF52540">
    <property type="entry name" value="P-loop containing nucleoside triphosphate hydrolases"/>
    <property type="match status" value="1"/>
</dbReference>
<dbReference type="InterPro" id="IPR014017">
    <property type="entry name" value="DNA_helicase_UvrD-like_C"/>
</dbReference>
<keyword evidence="3 11" id="KW-0378">Hydrolase</keyword>